<dbReference type="EMBL" id="LSYV01000181">
    <property type="protein sequence ID" value="KXZ42214.1"/>
    <property type="molecule type" value="Genomic_DNA"/>
</dbReference>
<dbReference type="SUPFAM" id="SSF56112">
    <property type="entry name" value="Protein kinase-like (PK-like)"/>
    <property type="match status" value="1"/>
</dbReference>
<evidence type="ECO:0008006" key="3">
    <source>
        <dbReference type="Google" id="ProtNLM"/>
    </source>
</evidence>
<gene>
    <name evidence="1" type="ORF">GPECTOR_181g260</name>
</gene>
<protein>
    <recommendedName>
        <fullName evidence="3">Protein kinase domain-containing protein</fullName>
    </recommendedName>
</protein>
<dbReference type="AlphaFoldDB" id="A0A150FX64"/>
<sequence>MRTPDNQGQQHSVGPFPASIAPNELELTSTVLWVGGTGRVVLGYYRGQEVAVKLLPLSGRPAGRQALEREVQLLARASAACRHVVQLLGVSRLTHNGGGGRGGGAAVEELALVMRRYPQSLKQYLDEQPGETTVVSGLGGWVGREPETCTGL</sequence>
<proteinExistence type="predicted"/>
<dbReference type="InterPro" id="IPR011009">
    <property type="entry name" value="Kinase-like_dom_sf"/>
</dbReference>
<comment type="caution">
    <text evidence="1">The sequence shown here is derived from an EMBL/GenBank/DDBJ whole genome shotgun (WGS) entry which is preliminary data.</text>
</comment>
<reference evidence="2" key="1">
    <citation type="journal article" date="2016" name="Nat. Commun.">
        <title>The Gonium pectorale genome demonstrates co-option of cell cycle regulation during the evolution of multicellularity.</title>
        <authorList>
            <person name="Hanschen E.R."/>
            <person name="Marriage T.N."/>
            <person name="Ferris P.J."/>
            <person name="Hamaji T."/>
            <person name="Toyoda A."/>
            <person name="Fujiyama A."/>
            <person name="Neme R."/>
            <person name="Noguchi H."/>
            <person name="Minakuchi Y."/>
            <person name="Suzuki M."/>
            <person name="Kawai-Toyooka H."/>
            <person name="Smith D.R."/>
            <person name="Sparks H."/>
            <person name="Anderson J."/>
            <person name="Bakaric R."/>
            <person name="Luria V."/>
            <person name="Karger A."/>
            <person name="Kirschner M.W."/>
            <person name="Durand P.M."/>
            <person name="Michod R.E."/>
            <person name="Nozaki H."/>
            <person name="Olson B.J."/>
        </authorList>
    </citation>
    <scope>NUCLEOTIDE SEQUENCE [LARGE SCALE GENOMIC DNA]</scope>
    <source>
        <strain evidence="2">NIES-2863</strain>
    </source>
</reference>
<dbReference type="Gene3D" id="3.30.200.20">
    <property type="entry name" value="Phosphorylase Kinase, domain 1"/>
    <property type="match status" value="1"/>
</dbReference>
<accession>A0A150FX64</accession>
<dbReference type="Proteomes" id="UP000075714">
    <property type="component" value="Unassembled WGS sequence"/>
</dbReference>
<keyword evidence="2" id="KW-1185">Reference proteome</keyword>
<name>A0A150FX64_GONPE</name>
<evidence type="ECO:0000313" key="2">
    <source>
        <dbReference type="Proteomes" id="UP000075714"/>
    </source>
</evidence>
<evidence type="ECO:0000313" key="1">
    <source>
        <dbReference type="EMBL" id="KXZ42214.1"/>
    </source>
</evidence>
<organism evidence="1 2">
    <name type="scientific">Gonium pectorale</name>
    <name type="common">Green alga</name>
    <dbReference type="NCBI Taxonomy" id="33097"/>
    <lineage>
        <taxon>Eukaryota</taxon>
        <taxon>Viridiplantae</taxon>
        <taxon>Chlorophyta</taxon>
        <taxon>core chlorophytes</taxon>
        <taxon>Chlorophyceae</taxon>
        <taxon>CS clade</taxon>
        <taxon>Chlamydomonadales</taxon>
        <taxon>Volvocaceae</taxon>
        <taxon>Gonium</taxon>
    </lineage>
</organism>
<dbReference type="OrthoDB" id="552305at2759"/>